<keyword evidence="6" id="KW-1185">Reference proteome</keyword>
<dbReference type="EMBL" id="JAOEGN010000008">
    <property type="protein sequence ID" value="MCU0105036.1"/>
    <property type="molecule type" value="Genomic_DNA"/>
</dbReference>
<protein>
    <submittedName>
        <fullName evidence="5">Aldo/keto reductase</fullName>
    </submittedName>
</protein>
<feature type="domain" description="NADP-dependent oxidoreductase" evidence="4">
    <location>
        <begin position="15"/>
        <end position="263"/>
    </location>
</feature>
<evidence type="ECO:0000256" key="3">
    <source>
        <dbReference type="ARBA" id="ARBA00023002"/>
    </source>
</evidence>
<keyword evidence="2" id="KW-0521">NADP</keyword>
<dbReference type="InterPro" id="IPR023210">
    <property type="entry name" value="NADP_OxRdtase_dom"/>
</dbReference>
<evidence type="ECO:0000256" key="1">
    <source>
        <dbReference type="ARBA" id="ARBA00007905"/>
    </source>
</evidence>
<evidence type="ECO:0000313" key="5">
    <source>
        <dbReference type="EMBL" id="MCU0105036.1"/>
    </source>
</evidence>
<comment type="similarity">
    <text evidence="1">Belongs to the aldo/keto reductase family.</text>
</comment>
<keyword evidence="3" id="KW-0560">Oxidoreductase</keyword>
<dbReference type="SUPFAM" id="SSF51430">
    <property type="entry name" value="NAD(P)-linked oxidoreductase"/>
    <property type="match status" value="1"/>
</dbReference>
<evidence type="ECO:0000313" key="6">
    <source>
        <dbReference type="Proteomes" id="UP001209076"/>
    </source>
</evidence>
<comment type="caution">
    <text evidence="5">The sequence shown here is derived from an EMBL/GenBank/DDBJ whole genome shotgun (WGS) entry which is preliminary data.</text>
</comment>
<dbReference type="Proteomes" id="UP001209076">
    <property type="component" value="Unassembled WGS sequence"/>
</dbReference>
<dbReference type="InterPro" id="IPR020471">
    <property type="entry name" value="AKR"/>
</dbReference>
<dbReference type="InterPro" id="IPR018170">
    <property type="entry name" value="Aldo/ket_reductase_CS"/>
</dbReference>
<dbReference type="PROSITE" id="PS00062">
    <property type="entry name" value="ALDOKETO_REDUCTASE_2"/>
    <property type="match status" value="1"/>
</dbReference>
<dbReference type="PANTHER" id="PTHR43827:SF3">
    <property type="entry name" value="NADP-DEPENDENT OXIDOREDUCTASE DOMAIN-CONTAINING PROTEIN"/>
    <property type="match status" value="1"/>
</dbReference>
<name>A0ABT2PVQ5_9MOLU</name>
<dbReference type="Gene3D" id="3.20.20.100">
    <property type="entry name" value="NADP-dependent oxidoreductase domain"/>
    <property type="match status" value="1"/>
</dbReference>
<dbReference type="PROSITE" id="PS00063">
    <property type="entry name" value="ALDOKETO_REDUCTASE_3"/>
    <property type="match status" value="1"/>
</dbReference>
<sequence>MLYKKLSNGINMPMLGLGTFKVTEGEAYDTVLAALKMGYRHIDTAQVYGNEASVGRAIKDSGIPREDIFVTTKLSPVNLGYEEAINELQVSLEKMGLTYVDLYLIHWPSPSNTLNQLTWRGMEVCYEKRMARAIGVSNFKIHHMDALLKTARIQPMANQIELHPGLYQLPTQQYLNEKNIATISYGPFMKGEVFLETGPYYPVLKEIADIHNATVAQVIIAWGLKRGILMIPKSVTVSRIQENLGALDLVLSDDEVKAINQLNRGRRIYTDPDNNSFVKQH</sequence>
<accession>A0ABT2PVQ5</accession>
<dbReference type="PIRSF" id="PIRSF000097">
    <property type="entry name" value="AKR"/>
    <property type="match status" value="1"/>
</dbReference>
<dbReference type="CDD" id="cd19071">
    <property type="entry name" value="AKR_AKR1-5-like"/>
    <property type="match status" value="1"/>
</dbReference>
<dbReference type="InterPro" id="IPR036812">
    <property type="entry name" value="NAD(P)_OxRdtase_dom_sf"/>
</dbReference>
<gene>
    <name evidence="5" type="ORF">N7603_05140</name>
</gene>
<proteinExistence type="inferred from homology"/>
<evidence type="ECO:0000259" key="4">
    <source>
        <dbReference type="Pfam" id="PF00248"/>
    </source>
</evidence>
<organism evidence="5 6">
    <name type="scientific">Paracholeplasma vituli</name>
    <dbReference type="NCBI Taxonomy" id="69473"/>
    <lineage>
        <taxon>Bacteria</taxon>
        <taxon>Bacillati</taxon>
        <taxon>Mycoplasmatota</taxon>
        <taxon>Mollicutes</taxon>
        <taxon>Acholeplasmatales</taxon>
        <taxon>Acholeplasmataceae</taxon>
        <taxon>Paracholeplasma</taxon>
    </lineage>
</organism>
<dbReference type="RefSeq" id="WP_262096299.1">
    <property type="nucleotide sequence ID" value="NZ_JAOEGN010000008.1"/>
</dbReference>
<dbReference type="PRINTS" id="PR00069">
    <property type="entry name" value="ALDKETRDTASE"/>
</dbReference>
<evidence type="ECO:0000256" key="2">
    <source>
        <dbReference type="ARBA" id="ARBA00022857"/>
    </source>
</evidence>
<dbReference type="Pfam" id="PF00248">
    <property type="entry name" value="Aldo_ket_red"/>
    <property type="match status" value="1"/>
</dbReference>
<dbReference type="PANTHER" id="PTHR43827">
    <property type="entry name" value="2,5-DIKETO-D-GLUCONIC ACID REDUCTASE"/>
    <property type="match status" value="1"/>
</dbReference>
<dbReference type="PROSITE" id="PS00798">
    <property type="entry name" value="ALDOKETO_REDUCTASE_1"/>
    <property type="match status" value="1"/>
</dbReference>
<reference evidence="6" key="1">
    <citation type="submission" date="2023-07" db="EMBL/GenBank/DDBJ databases">
        <title>Novel Mycoplasma species identified in domestic and wild animals.</title>
        <authorList>
            <person name="Volokhov D.V."/>
            <person name="Furtak V.A."/>
            <person name="Zagorodnyaya T.A."/>
        </authorList>
    </citation>
    <scope>NUCLEOTIDE SEQUENCE [LARGE SCALE GENOMIC DNA]</scope>
    <source>
        <strain evidence="6">92-19</strain>
    </source>
</reference>